<keyword evidence="3" id="KW-1185">Reference proteome</keyword>
<reference evidence="3" key="1">
    <citation type="submission" date="2017-06" db="EMBL/GenBank/DDBJ databases">
        <title>Genome analysis of Fimbriiglobus ruber SP5, the first member of the order Planctomycetales with confirmed chitinolytic capability.</title>
        <authorList>
            <person name="Ravin N.V."/>
            <person name="Rakitin A.L."/>
            <person name="Ivanova A.A."/>
            <person name="Beletsky A.V."/>
            <person name="Kulichevskaya I.S."/>
            <person name="Mardanov A.V."/>
            <person name="Dedysh S.N."/>
        </authorList>
    </citation>
    <scope>NUCLEOTIDE SEQUENCE [LARGE SCALE GENOMIC DNA]</scope>
    <source>
        <strain evidence="3">SP5</strain>
    </source>
</reference>
<proteinExistence type="predicted"/>
<reference evidence="2" key="2">
    <citation type="journal article" date="2018" name="Appl. Environ. Microbiol.">
        <title>Genome Analysis of Fimbriiglobus ruber SP5(T), a Planctomycete with Confirmed Chitinolytic Capability.</title>
        <authorList>
            <person name="Ravin N.V."/>
            <person name="Rakitin A.L."/>
            <person name="Ivanova A.A."/>
            <person name="Beletsky A.V."/>
            <person name="Kulichevskaya I.S."/>
            <person name="Mardanov A.V."/>
            <person name="Dedysh S.N."/>
        </authorList>
    </citation>
    <scope>NUCLEOTIDE SEQUENCE</scope>
    <source>
        <strain evidence="2">SP5</strain>
    </source>
</reference>
<gene>
    <name evidence="1" type="ORF">FRUB_06309</name>
    <name evidence="2" type="ORF">FRUB_06343</name>
</gene>
<evidence type="ECO:0000313" key="3">
    <source>
        <dbReference type="Proteomes" id="UP000214646"/>
    </source>
</evidence>
<evidence type="ECO:0000313" key="1">
    <source>
        <dbReference type="EMBL" id="OWK38933.1"/>
    </source>
</evidence>
<dbReference type="EMBL" id="NIDE01000012">
    <property type="protein sequence ID" value="OWK38967.1"/>
    <property type="molecule type" value="Genomic_DNA"/>
</dbReference>
<evidence type="ECO:0000313" key="2">
    <source>
        <dbReference type="EMBL" id="OWK38967.1"/>
    </source>
</evidence>
<dbReference type="EMBL" id="NIDE01000012">
    <property type="protein sequence ID" value="OWK38933.1"/>
    <property type="molecule type" value="Genomic_DNA"/>
</dbReference>
<dbReference type="AlphaFoldDB" id="A0A225DS80"/>
<organism evidence="2 3">
    <name type="scientific">Fimbriiglobus ruber</name>
    <dbReference type="NCBI Taxonomy" id="1908690"/>
    <lineage>
        <taxon>Bacteria</taxon>
        <taxon>Pseudomonadati</taxon>
        <taxon>Planctomycetota</taxon>
        <taxon>Planctomycetia</taxon>
        <taxon>Gemmatales</taxon>
        <taxon>Gemmataceae</taxon>
        <taxon>Fimbriiglobus</taxon>
    </lineage>
</organism>
<protein>
    <submittedName>
        <fullName evidence="2">Uncharacterized protein</fullName>
    </submittedName>
</protein>
<dbReference type="RefSeq" id="WP_088257177.1">
    <property type="nucleotide sequence ID" value="NZ_NIDE01000012.1"/>
</dbReference>
<name>A0A225DS80_9BACT</name>
<dbReference type="Proteomes" id="UP000214646">
    <property type="component" value="Unassembled WGS sequence"/>
</dbReference>
<sequence length="76" mass="8371">MKTILYASSHCGLSDFLAIGFSALVDKATALFNPRTQSVLDVVPSSNSWEPTEERKVSLSPGRDILDYYVPDLTHV</sequence>
<comment type="caution">
    <text evidence="2">The sequence shown here is derived from an EMBL/GenBank/DDBJ whole genome shotgun (WGS) entry which is preliminary data.</text>
</comment>
<accession>A0A225DS80</accession>